<dbReference type="GO" id="GO:0016887">
    <property type="term" value="F:ATP hydrolysis activity"/>
    <property type="evidence" value="ECO:0007669"/>
    <property type="project" value="InterPro"/>
</dbReference>
<dbReference type="InterPro" id="IPR017871">
    <property type="entry name" value="ABC_transporter-like_CS"/>
</dbReference>
<dbReference type="EMBL" id="PFEE01000061">
    <property type="protein sequence ID" value="PJE63539.1"/>
    <property type="molecule type" value="Genomic_DNA"/>
</dbReference>
<feature type="non-terminal residue" evidence="5">
    <location>
        <position position="1"/>
    </location>
</feature>
<accession>A0A2M8KUF7</accession>
<dbReference type="Pfam" id="PF00005">
    <property type="entry name" value="ABC_tran"/>
    <property type="match status" value="1"/>
</dbReference>
<dbReference type="PROSITE" id="PS50893">
    <property type="entry name" value="ABC_TRANSPORTER_2"/>
    <property type="match status" value="1"/>
</dbReference>
<evidence type="ECO:0000313" key="6">
    <source>
        <dbReference type="Proteomes" id="UP000231569"/>
    </source>
</evidence>
<dbReference type="CDD" id="cd03221">
    <property type="entry name" value="ABCF_EF-3"/>
    <property type="match status" value="1"/>
</dbReference>
<dbReference type="InterPro" id="IPR027417">
    <property type="entry name" value="P-loop_NTPase"/>
</dbReference>
<organism evidence="5 6">
    <name type="scientific">Candidatus Roizmanbacteria bacterium CG10_big_fil_rev_8_21_14_0_10_45_7</name>
    <dbReference type="NCBI Taxonomy" id="1974854"/>
    <lineage>
        <taxon>Bacteria</taxon>
        <taxon>Candidatus Roizmaniibacteriota</taxon>
    </lineage>
</organism>
<evidence type="ECO:0000313" key="5">
    <source>
        <dbReference type="EMBL" id="PJE63539.1"/>
    </source>
</evidence>
<dbReference type="AlphaFoldDB" id="A0A2M8KUF7"/>
<sequence>EENLPSLPRGTASIRLRLPEPARVGEIPLMARNIYKSYGGDAVLKGVSLTLYRNERVALLGKNGAGKSTLIKILVGLQQPDSGEVIRDESLSLGYYSQEFESFDLEQTLIESLYAETSGGDHIIRPLLARFLFTGQKVFNKIKTLSGGEKTRLAIARLLLKNYNLLVLDEPTTYLDPLSQRVILEALKNYTGGILVVSHTAQFLHELAPSRVLLLPEQQISTWNASLLSHAEEV</sequence>
<keyword evidence="2" id="KW-0547">Nucleotide-binding</keyword>
<dbReference type="PANTHER" id="PTHR19211">
    <property type="entry name" value="ATP-BINDING TRANSPORT PROTEIN-RELATED"/>
    <property type="match status" value="1"/>
</dbReference>
<keyword evidence="3" id="KW-0067">ATP-binding</keyword>
<comment type="caution">
    <text evidence="5">The sequence shown here is derived from an EMBL/GenBank/DDBJ whole genome shotgun (WGS) entry which is preliminary data.</text>
</comment>
<dbReference type="GO" id="GO:0005524">
    <property type="term" value="F:ATP binding"/>
    <property type="evidence" value="ECO:0007669"/>
    <property type="project" value="UniProtKB-KW"/>
</dbReference>
<name>A0A2M8KUF7_9BACT</name>
<feature type="domain" description="ABC transporter" evidence="4">
    <location>
        <begin position="29"/>
        <end position="228"/>
    </location>
</feature>
<dbReference type="InterPro" id="IPR050611">
    <property type="entry name" value="ABCF"/>
</dbReference>
<evidence type="ECO:0000256" key="3">
    <source>
        <dbReference type="ARBA" id="ARBA00022840"/>
    </source>
</evidence>
<evidence type="ECO:0000259" key="4">
    <source>
        <dbReference type="PROSITE" id="PS50893"/>
    </source>
</evidence>
<dbReference type="PANTHER" id="PTHR19211:SF14">
    <property type="entry name" value="ATP-BINDING CASSETTE SUB-FAMILY F MEMBER 1"/>
    <property type="match status" value="1"/>
</dbReference>
<protein>
    <submittedName>
        <fullName evidence="5">ABC transporter</fullName>
    </submittedName>
</protein>
<dbReference type="PROSITE" id="PS00211">
    <property type="entry name" value="ABC_TRANSPORTER_1"/>
    <property type="match status" value="1"/>
</dbReference>
<proteinExistence type="predicted"/>
<keyword evidence="1" id="KW-0677">Repeat</keyword>
<gene>
    <name evidence="5" type="ORF">COU89_02930</name>
</gene>
<dbReference type="Gene3D" id="3.40.50.300">
    <property type="entry name" value="P-loop containing nucleotide triphosphate hydrolases"/>
    <property type="match status" value="1"/>
</dbReference>
<evidence type="ECO:0000256" key="1">
    <source>
        <dbReference type="ARBA" id="ARBA00022737"/>
    </source>
</evidence>
<dbReference type="SMART" id="SM00382">
    <property type="entry name" value="AAA"/>
    <property type="match status" value="1"/>
</dbReference>
<dbReference type="Proteomes" id="UP000231569">
    <property type="component" value="Unassembled WGS sequence"/>
</dbReference>
<dbReference type="SUPFAM" id="SSF52540">
    <property type="entry name" value="P-loop containing nucleoside triphosphate hydrolases"/>
    <property type="match status" value="1"/>
</dbReference>
<dbReference type="InterPro" id="IPR003439">
    <property type="entry name" value="ABC_transporter-like_ATP-bd"/>
</dbReference>
<dbReference type="InterPro" id="IPR003593">
    <property type="entry name" value="AAA+_ATPase"/>
</dbReference>
<evidence type="ECO:0000256" key="2">
    <source>
        <dbReference type="ARBA" id="ARBA00022741"/>
    </source>
</evidence>
<reference evidence="6" key="1">
    <citation type="submission" date="2017-09" db="EMBL/GenBank/DDBJ databases">
        <title>Depth-based differentiation of microbial function through sediment-hosted aquifers and enrichment of novel symbionts in the deep terrestrial subsurface.</title>
        <authorList>
            <person name="Probst A.J."/>
            <person name="Ladd B."/>
            <person name="Jarett J.K."/>
            <person name="Geller-Mcgrath D.E."/>
            <person name="Sieber C.M.K."/>
            <person name="Emerson J.B."/>
            <person name="Anantharaman K."/>
            <person name="Thomas B.C."/>
            <person name="Malmstrom R."/>
            <person name="Stieglmeier M."/>
            <person name="Klingl A."/>
            <person name="Woyke T."/>
            <person name="Ryan C.M."/>
            <person name="Banfield J.F."/>
        </authorList>
    </citation>
    <scope>NUCLEOTIDE SEQUENCE [LARGE SCALE GENOMIC DNA]</scope>
</reference>